<reference evidence="1 2" key="1">
    <citation type="submission" date="2011-07" db="EMBL/GenBank/DDBJ databases">
        <title>Viral Tagging: a high-throughput approach to explore virus-host interactions.</title>
        <authorList>
            <person name="Deng L."/>
            <person name="Sullivan M.B."/>
            <person name="Poulos B."/>
            <person name="Ignacio Espinoza J.C."/>
        </authorList>
    </citation>
    <scope>NUCLEOTIDE SEQUENCE [LARGE SCALE GENOMIC DNA]</scope>
</reference>
<sequence length="61" mass="7040">MIHLYGLLLAASMTCAEISAKMDRVRNHEQLNPVAKQEIIEVYREHWVTVLGLKCDWDAND</sequence>
<dbReference type="RefSeq" id="YP_007001696.1">
    <property type="nucleotide sequence ID" value="NC_019443.1"/>
</dbReference>
<protein>
    <submittedName>
        <fullName evidence="1">Uncharacterized protein</fullName>
    </submittedName>
</protein>
<evidence type="ECO:0000313" key="2">
    <source>
        <dbReference type="Proteomes" id="UP000007597"/>
    </source>
</evidence>
<accession>H8ZNI4</accession>
<dbReference type="GeneID" id="14005469"/>
<keyword evidence="2" id="KW-1185">Reference proteome</keyword>
<dbReference type="OrthoDB" id="28215at10239"/>
<evidence type="ECO:0000313" key="1">
    <source>
        <dbReference type="EMBL" id="AFD03045.1"/>
    </source>
</evidence>
<proteinExistence type="predicted"/>
<dbReference type="KEGG" id="vg:14005469"/>
<dbReference type="Proteomes" id="UP000007597">
    <property type="component" value="Segment"/>
</dbReference>
<organism evidence="1 2">
    <name type="scientific">Synechococcus phage metaG-MbCM1</name>
    <dbReference type="NCBI Taxonomy" id="1079999"/>
    <lineage>
        <taxon>Viruses</taxon>
        <taxon>Duplodnaviria</taxon>
        <taxon>Heunggongvirae</taxon>
        <taxon>Uroviricota</taxon>
        <taxon>Caudoviricetes</taxon>
        <taxon>Pantevenvirales</taxon>
        <taxon>Kyanoviridae</taxon>
        <taxon>Galenevirus</taxon>
        <taxon>Galenevirus mbcm1</taxon>
    </lineage>
</organism>
<dbReference type="EMBL" id="JN371769">
    <property type="protein sequence ID" value="AFD03045.1"/>
    <property type="molecule type" value="Genomic_DNA"/>
</dbReference>
<name>H8ZNI4_9CAUD</name>